<feature type="transmembrane region" description="Helical" evidence="1">
    <location>
        <begin position="120"/>
        <end position="146"/>
    </location>
</feature>
<keyword evidence="3" id="KW-0645">Protease</keyword>
<feature type="transmembrane region" description="Helical" evidence="1">
    <location>
        <begin position="237"/>
        <end position="254"/>
    </location>
</feature>
<comment type="caution">
    <text evidence="3">The sequence shown here is derived from an EMBL/GenBank/DDBJ whole genome shotgun (WGS) entry which is preliminary data.</text>
</comment>
<dbReference type="EMBL" id="JAGEVG010000025">
    <property type="protein sequence ID" value="MBO3099973.1"/>
    <property type="molecule type" value="Genomic_DNA"/>
</dbReference>
<feature type="transmembrane region" description="Helical" evidence="1">
    <location>
        <begin position="158"/>
        <end position="176"/>
    </location>
</feature>
<keyword evidence="4" id="KW-1185">Reference proteome</keyword>
<dbReference type="Pfam" id="PF02517">
    <property type="entry name" value="Rce1-like"/>
    <property type="match status" value="1"/>
</dbReference>
<feature type="transmembrane region" description="Helical" evidence="1">
    <location>
        <begin position="81"/>
        <end position="100"/>
    </location>
</feature>
<feature type="transmembrane region" description="Helical" evidence="1">
    <location>
        <begin position="7"/>
        <end position="32"/>
    </location>
</feature>
<dbReference type="PANTHER" id="PTHR43592:SF15">
    <property type="entry name" value="CAAX AMINO TERMINAL PROTEASE FAMILY PROTEIN"/>
    <property type="match status" value="1"/>
</dbReference>
<dbReference type="Proteomes" id="UP000681315">
    <property type="component" value="Unassembled WGS sequence"/>
</dbReference>
<dbReference type="PANTHER" id="PTHR43592">
    <property type="entry name" value="CAAX AMINO TERMINAL PROTEASE"/>
    <property type="match status" value="1"/>
</dbReference>
<feature type="transmembrane region" description="Helical" evidence="1">
    <location>
        <begin position="182"/>
        <end position="197"/>
    </location>
</feature>
<proteinExistence type="predicted"/>
<feature type="transmembrane region" description="Helical" evidence="1">
    <location>
        <begin position="204"/>
        <end position="222"/>
    </location>
</feature>
<protein>
    <submittedName>
        <fullName evidence="3">CPBP family intramembrane metalloprotease</fullName>
    </submittedName>
</protein>
<dbReference type="RefSeq" id="WP_208235080.1">
    <property type="nucleotide sequence ID" value="NZ_JAGEVG010000025.1"/>
</dbReference>
<keyword evidence="3" id="KW-0482">Metalloprotease</keyword>
<keyword evidence="1" id="KW-0472">Membrane</keyword>
<name>A0ABS3SW67_9FLAO</name>
<keyword evidence="1" id="KW-0812">Transmembrane</keyword>
<accession>A0ABS3SW67</accession>
<keyword evidence="3" id="KW-0378">Hydrolase</keyword>
<evidence type="ECO:0000313" key="3">
    <source>
        <dbReference type="EMBL" id="MBO3099973.1"/>
    </source>
</evidence>
<keyword evidence="1" id="KW-1133">Transmembrane helix</keyword>
<organism evidence="3 4">
    <name type="scientific">Gelidibacter pelagius</name>
    <dbReference type="NCBI Taxonomy" id="2819985"/>
    <lineage>
        <taxon>Bacteria</taxon>
        <taxon>Pseudomonadati</taxon>
        <taxon>Bacteroidota</taxon>
        <taxon>Flavobacteriia</taxon>
        <taxon>Flavobacteriales</taxon>
        <taxon>Flavobacteriaceae</taxon>
        <taxon>Gelidibacter</taxon>
    </lineage>
</organism>
<sequence>MSIIKAFLYTLLAFVFWTILQLSILLPIKYFIGEPGDITHIFGITRIISVVGAFLLIFFYFWKPRFDLKKALKIKNYNPRVYLYLPLVGIGLLLLNRPFWDFTKILNYYQDNSIYVNSIIATNNIALFYNLISTILIAPVFEELFYRRFLLEKLSNRYNPNLSIIISSLCFSIMHIETPNNLIPTFISGIIFGIIYIKTKKIGYSIMLHFFVNLIIFSTNNIEASYDNWLIGYNFNIMYWLLSGIGMFLMLIGMKKITTTVRKS</sequence>
<dbReference type="GO" id="GO:0008237">
    <property type="term" value="F:metallopeptidase activity"/>
    <property type="evidence" value="ECO:0007669"/>
    <property type="project" value="UniProtKB-KW"/>
</dbReference>
<feature type="transmembrane region" description="Helical" evidence="1">
    <location>
        <begin position="38"/>
        <end position="61"/>
    </location>
</feature>
<dbReference type="InterPro" id="IPR003675">
    <property type="entry name" value="Rce1/LyrA-like_dom"/>
</dbReference>
<reference evidence="3 4" key="1">
    <citation type="submission" date="2021-03" db="EMBL/GenBank/DDBJ databases">
        <title>Gelidibacter sp. nov., isolated from costal sediment.</title>
        <authorList>
            <person name="Lun K.-Y."/>
        </authorList>
    </citation>
    <scope>NUCLEOTIDE SEQUENCE [LARGE SCALE GENOMIC DNA]</scope>
    <source>
        <strain evidence="3 4">DF109</strain>
    </source>
</reference>
<evidence type="ECO:0000313" key="4">
    <source>
        <dbReference type="Proteomes" id="UP000681315"/>
    </source>
</evidence>
<evidence type="ECO:0000256" key="1">
    <source>
        <dbReference type="SAM" id="Phobius"/>
    </source>
</evidence>
<evidence type="ECO:0000259" key="2">
    <source>
        <dbReference type="Pfam" id="PF02517"/>
    </source>
</evidence>
<feature type="domain" description="CAAX prenyl protease 2/Lysostaphin resistance protein A-like" evidence="2">
    <location>
        <begin position="127"/>
        <end position="215"/>
    </location>
</feature>
<gene>
    <name evidence="3" type="ORF">J4051_17005</name>
</gene>